<dbReference type="SMART" id="SM00361">
    <property type="entry name" value="RRM_1"/>
    <property type="match status" value="1"/>
</dbReference>
<dbReference type="GO" id="GO:0003723">
    <property type="term" value="F:RNA binding"/>
    <property type="evidence" value="ECO:0007669"/>
    <property type="project" value="UniProtKB-UniRule"/>
</dbReference>
<evidence type="ECO:0000256" key="5">
    <source>
        <dbReference type="ARBA" id="ARBA00023242"/>
    </source>
</evidence>
<dbReference type="PROSITE" id="PS50102">
    <property type="entry name" value="RRM"/>
    <property type="match status" value="1"/>
</dbReference>
<feature type="compositionally biased region" description="Pro residues" evidence="7">
    <location>
        <begin position="313"/>
        <end position="337"/>
    </location>
</feature>
<evidence type="ECO:0000256" key="1">
    <source>
        <dbReference type="ARBA" id="ARBA00004123"/>
    </source>
</evidence>
<feature type="compositionally biased region" description="Polar residues" evidence="7">
    <location>
        <begin position="80"/>
        <end position="94"/>
    </location>
</feature>
<feature type="compositionally biased region" description="Basic and acidic residues" evidence="7">
    <location>
        <begin position="49"/>
        <end position="75"/>
    </location>
</feature>
<dbReference type="Proteomes" id="UP000243579">
    <property type="component" value="Unassembled WGS sequence"/>
</dbReference>
<dbReference type="FunFam" id="3.30.70.330:FF:000382">
    <property type="entry name" value="G-patch domain-containing protein"/>
    <property type="match status" value="1"/>
</dbReference>
<evidence type="ECO:0000256" key="3">
    <source>
        <dbReference type="ARBA" id="ARBA00022884"/>
    </source>
</evidence>
<evidence type="ECO:0000256" key="6">
    <source>
        <dbReference type="PROSITE-ProRule" id="PRU00176"/>
    </source>
</evidence>
<dbReference type="GO" id="GO:0071011">
    <property type="term" value="C:precatalytic spliceosome"/>
    <property type="evidence" value="ECO:0007669"/>
    <property type="project" value="TreeGrafter"/>
</dbReference>
<evidence type="ECO:0000259" key="8">
    <source>
        <dbReference type="PROSITE" id="PS50102"/>
    </source>
</evidence>
<feature type="compositionally biased region" description="Low complexity" evidence="7">
    <location>
        <begin position="107"/>
        <end position="123"/>
    </location>
</feature>
<keyword evidence="3 6" id="KW-0694">RNA-binding</keyword>
<proteinExistence type="predicted"/>
<dbReference type="OrthoDB" id="5411533at2759"/>
<sequence>MDDLYGDLPPTNDGSGVGLGFVPSAVIPKKNTNSGFKPMTFAPATPAKPEVKQTKTEPPTKNEPQTKNEPAKSEPARPANTKSEPPTATATPSLSWAAKKLAAKFANRPPAVATPTPTAAITPNRPSPASSTATLKTSLGLSSFTTVSVTRKTISAKQAEDAPAPTRDDDEDDCPRPAMFNTSDIRDEYDPTRPNDYMTFVEERKIRKKQQKVKRDLEKRQERLDREREKEKQELVRDVAAGRMPTVATTIIPGGRGRGVNLPAWMTKKIEETSKEHPPEPVGPSPRPQPGQYDDATEPPRGLGFVAAQTPSPVVPPPQPTQAPTRAPTPAPTPAPTAGPAKPRVSRFGQRVSRFDQKSPATLPKTVLLLQNMVAPGEVDDDLQGEVKEECQSKYGTVVKCLVYEVTTGVPAHEAVRIFVEFLHEADAAKALAGLHGRFFAGRKLHVTHFDKAKFDRLELAP</sequence>
<feature type="compositionally biased region" description="Pro residues" evidence="7">
    <location>
        <begin position="280"/>
        <end position="289"/>
    </location>
</feature>
<feature type="compositionally biased region" description="Basic and acidic residues" evidence="7">
    <location>
        <begin position="184"/>
        <end position="193"/>
    </location>
</feature>
<dbReference type="STRING" id="1202772.A0A1V9ZPG8"/>
<dbReference type="PANTHER" id="PTHR13288:SF8">
    <property type="entry name" value="SPLICING FACTOR 45"/>
    <property type="match status" value="1"/>
</dbReference>
<feature type="region of interest" description="Disordered" evidence="7">
    <location>
        <begin position="1"/>
        <end position="95"/>
    </location>
</feature>
<comment type="caution">
    <text evidence="9">The sequence shown here is derived from an EMBL/GenBank/DDBJ whole genome shotgun (WGS) entry which is preliminary data.</text>
</comment>
<evidence type="ECO:0000313" key="9">
    <source>
        <dbReference type="EMBL" id="OQR99892.1"/>
    </source>
</evidence>
<dbReference type="Gene3D" id="3.30.70.330">
    <property type="match status" value="1"/>
</dbReference>
<dbReference type="SUPFAM" id="SSF54928">
    <property type="entry name" value="RNA-binding domain, RBD"/>
    <property type="match status" value="1"/>
</dbReference>
<dbReference type="GO" id="GO:0045292">
    <property type="term" value="P:mRNA cis splicing, via spliceosome"/>
    <property type="evidence" value="ECO:0007669"/>
    <property type="project" value="InterPro"/>
</dbReference>
<dbReference type="Pfam" id="PF00076">
    <property type="entry name" value="RRM_1"/>
    <property type="match status" value="1"/>
</dbReference>
<keyword evidence="2" id="KW-0507">mRNA processing</keyword>
<dbReference type="AlphaFoldDB" id="A0A1V9ZPG8"/>
<organism evidence="9 10">
    <name type="scientific">Achlya hypogyna</name>
    <name type="common">Oomycete</name>
    <name type="synonym">Protoachlya hypogyna</name>
    <dbReference type="NCBI Taxonomy" id="1202772"/>
    <lineage>
        <taxon>Eukaryota</taxon>
        <taxon>Sar</taxon>
        <taxon>Stramenopiles</taxon>
        <taxon>Oomycota</taxon>
        <taxon>Saprolegniomycetes</taxon>
        <taxon>Saprolegniales</taxon>
        <taxon>Achlyaceae</taxon>
        <taxon>Achlya</taxon>
    </lineage>
</organism>
<keyword evidence="10" id="KW-1185">Reference proteome</keyword>
<feature type="region of interest" description="Disordered" evidence="7">
    <location>
        <begin position="272"/>
        <end position="346"/>
    </location>
</feature>
<comment type="subcellular location">
    <subcellularLocation>
        <location evidence="1">Nucleus</location>
    </subcellularLocation>
</comment>
<dbReference type="InterPro" id="IPR000504">
    <property type="entry name" value="RRM_dom"/>
</dbReference>
<dbReference type="InterPro" id="IPR003954">
    <property type="entry name" value="RRM_euk-type"/>
</dbReference>
<name>A0A1V9ZPG8_ACHHY</name>
<protein>
    <submittedName>
        <fullName evidence="9">DNA-damage-repair/toleration protein, chloroplastic-like</fullName>
    </submittedName>
</protein>
<evidence type="ECO:0000313" key="10">
    <source>
        <dbReference type="Proteomes" id="UP000243579"/>
    </source>
</evidence>
<evidence type="ECO:0000256" key="4">
    <source>
        <dbReference type="ARBA" id="ARBA00023187"/>
    </source>
</evidence>
<evidence type="ECO:0000256" key="7">
    <source>
        <dbReference type="SAM" id="MobiDB-lite"/>
    </source>
</evidence>
<dbReference type="PANTHER" id="PTHR13288">
    <property type="entry name" value="SPLICING FACTOR 45 SPF45"/>
    <property type="match status" value="1"/>
</dbReference>
<dbReference type="SMART" id="SM00360">
    <property type="entry name" value="RRM"/>
    <property type="match status" value="1"/>
</dbReference>
<dbReference type="InterPro" id="IPR012677">
    <property type="entry name" value="Nucleotide-bd_a/b_plait_sf"/>
</dbReference>
<evidence type="ECO:0000256" key="2">
    <source>
        <dbReference type="ARBA" id="ARBA00022664"/>
    </source>
</evidence>
<dbReference type="InterPro" id="IPR035979">
    <property type="entry name" value="RBD_domain_sf"/>
</dbReference>
<dbReference type="InterPro" id="IPR040052">
    <property type="entry name" value="RBM17"/>
</dbReference>
<feature type="compositionally biased region" description="Polar residues" evidence="7">
    <location>
        <begin position="127"/>
        <end position="156"/>
    </location>
</feature>
<feature type="region of interest" description="Disordered" evidence="7">
    <location>
        <begin position="107"/>
        <end position="238"/>
    </location>
</feature>
<gene>
    <name evidence="9" type="ORF">ACHHYP_03980</name>
</gene>
<accession>A0A1V9ZPG8</accession>
<feature type="compositionally biased region" description="Basic and acidic residues" evidence="7">
    <location>
        <begin position="213"/>
        <end position="237"/>
    </location>
</feature>
<feature type="domain" description="RRM" evidence="8">
    <location>
        <begin position="366"/>
        <end position="452"/>
    </location>
</feature>
<reference evidence="9 10" key="1">
    <citation type="journal article" date="2014" name="Genome Biol. Evol.">
        <title>The secreted proteins of Achlya hypogyna and Thraustotheca clavata identify the ancestral oomycete secretome and reveal gene acquisitions by horizontal gene transfer.</title>
        <authorList>
            <person name="Misner I."/>
            <person name="Blouin N."/>
            <person name="Leonard G."/>
            <person name="Richards T.A."/>
            <person name="Lane C.E."/>
        </authorList>
    </citation>
    <scope>NUCLEOTIDE SEQUENCE [LARGE SCALE GENOMIC DNA]</scope>
    <source>
        <strain evidence="9 10">ATCC 48635</strain>
    </source>
</reference>
<keyword evidence="5" id="KW-0539">Nucleus</keyword>
<keyword evidence="4" id="KW-0508">mRNA splicing</keyword>
<dbReference type="EMBL" id="JNBR01000036">
    <property type="protein sequence ID" value="OQR99892.1"/>
    <property type="molecule type" value="Genomic_DNA"/>
</dbReference>